<reference evidence="4" key="1">
    <citation type="submission" date="2023-01" db="EMBL/GenBank/DDBJ databases">
        <title>Draft genome sequence of Nocardiopsis sp. LSu2-4 isolated from halophytes.</title>
        <authorList>
            <person name="Duangmal K."/>
            <person name="Chantavorakit T."/>
        </authorList>
    </citation>
    <scope>NUCLEOTIDE SEQUENCE</scope>
    <source>
        <strain evidence="4">LSu2-4</strain>
    </source>
</reference>
<proteinExistence type="predicted"/>
<keyword evidence="2" id="KW-0012">Acyltransferase</keyword>
<dbReference type="Proteomes" id="UP001165685">
    <property type="component" value="Unassembled WGS sequence"/>
</dbReference>
<dbReference type="RefSeq" id="WP_270679035.1">
    <property type="nucleotide sequence ID" value="NZ_JAQFWP010000034.1"/>
</dbReference>
<dbReference type="PANTHER" id="PTHR43877:SF2">
    <property type="entry name" value="AMINOALKYLPHOSPHONATE N-ACETYLTRANSFERASE-RELATED"/>
    <property type="match status" value="1"/>
</dbReference>
<dbReference type="CDD" id="cd04301">
    <property type="entry name" value="NAT_SF"/>
    <property type="match status" value="1"/>
</dbReference>
<dbReference type="EMBL" id="JAQFWP010000034">
    <property type="protein sequence ID" value="MDA2806394.1"/>
    <property type="molecule type" value="Genomic_DNA"/>
</dbReference>
<keyword evidence="5" id="KW-1185">Reference proteome</keyword>
<accession>A0ABT4TNZ9</accession>
<protein>
    <submittedName>
        <fullName evidence="4">GNAT family N-acetyltransferase</fullName>
    </submittedName>
</protein>
<evidence type="ECO:0000313" key="5">
    <source>
        <dbReference type="Proteomes" id="UP001165685"/>
    </source>
</evidence>
<dbReference type="InterPro" id="IPR050832">
    <property type="entry name" value="Bact_Acetyltransf"/>
</dbReference>
<organism evidence="4 5">
    <name type="scientific">Nocardiopsis suaedae</name>
    <dbReference type="NCBI Taxonomy" id="3018444"/>
    <lineage>
        <taxon>Bacteria</taxon>
        <taxon>Bacillati</taxon>
        <taxon>Actinomycetota</taxon>
        <taxon>Actinomycetes</taxon>
        <taxon>Streptosporangiales</taxon>
        <taxon>Nocardiopsidaceae</taxon>
        <taxon>Nocardiopsis</taxon>
    </lineage>
</organism>
<feature type="domain" description="N-acetyltransferase" evidence="3">
    <location>
        <begin position="12"/>
        <end position="165"/>
    </location>
</feature>
<evidence type="ECO:0000256" key="2">
    <source>
        <dbReference type="ARBA" id="ARBA00023315"/>
    </source>
</evidence>
<dbReference type="InterPro" id="IPR016181">
    <property type="entry name" value="Acyl_CoA_acyltransferase"/>
</dbReference>
<name>A0ABT4TNZ9_9ACTN</name>
<dbReference type="PANTHER" id="PTHR43877">
    <property type="entry name" value="AMINOALKYLPHOSPHONATE N-ACETYLTRANSFERASE-RELATED-RELATED"/>
    <property type="match status" value="1"/>
</dbReference>
<dbReference type="PROSITE" id="PS51186">
    <property type="entry name" value="GNAT"/>
    <property type="match status" value="1"/>
</dbReference>
<evidence type="ECO:0000313" key="4">
    <source>
        <dbReference type="EMBL" id="MDA2806394.1"/>
    </source>
</evidence>
<dbReference type="Pfam" id="PF00583">
    <property type="entry name" value="Acetyltransf_1"/>
    <property type="match status" value="1"/>
</dbReference>
<dbReference type="InterPro" id="IPR000182">
    <property type="entry name" value="GNAT_dom"/>
</dbReference>
<evidence type="ECO:0000259" key="3">
    <source>
        <dbReference type="PROSITE" id="PS51186"/>
    </source>
</evidence>
<gene>
    <name evidence="4" type="ORF">O4U47_17915</name>
</gene>
<comment type="caution">
    <text evidence="4">The sequence shown here is derived from an EMBL/GenBank/DDBJ whole genome shotgun (WGS) entry which is preliminary data.</text>
</comment>
<sequence length="165" mass="17859">MPTNWDIAPTGVHGPEAAEVLREYYRDIVGRYYGRTATEAEIDAAMAEEPSGALAPPEGLFLVARAPDRTSAGPMGCVGLHWFDGGRIAEIKRLFVAPAVRGLGGGVRLLEAIEKAAKEGGATLARLDTRSDLVEARRLYEANGYQEVAPFNEGAYAEHWFAKQL</sequence>
<dbReference type="SUPFAM" id="SSF55729">
    <property type="entry name" value="Acyl-CoA N-acyltransferases (Nat)"/>
    <property type="match status" value="1"/>
</dbReference>
<evidence type="ECO:0000256" key="1">
    <source>
        <dbReference type="ARBA" id="ARBA00022679"/>
    </source>
</evidence>
<dbReference type="Gene3D" id="3.40.630.30">
    <property type="match status" value="1"/>
</dbReference>
<keyword evidence="1" id="KW-0808">Transferase</keyword>